<evidence type="ECO:0000313" key="2">
    <source>
        <dbReference type="EMBL" id="OTG08235.1"/>
    </source>
</evidence>
<keyword evidence="3" id="KW-1185">Reference proteome</keyword>
<evidence type="ECO:0000313" key="3">
    <source>
        <dbReference type="Proteomes" id="UP000215914"/>
    </source>
</evidence>
<accession>A0A251TAT4</accession>
<reference evidence="3" key="1">
    <citation type="journal article" date="2017" name="Nature">
        <title>The sunflower genome provides insights into oil metabolism, flowering and Asterid evolution.</title>
        <authorList>
            <person name="Badouin H."/>
            <person name="Gouzy J."/>
            <person name="Grassa C.J."/>
            <person name="Murat F."/>
            <person name="Staton S.E."/>
            <person name="Cottret L."/>
            <person name="Lelandais-Briere C."/>
            <person name="Owens G.L."/>
            <person name="Carrere S."/>
            <person name="Mayjonade B."/>
            <person name="Legrand L."/>
            <person name="Gill N."/>
            <person name="Kane N.C."/>
            <person name="Bowers J.E."/>
            <person name="Hubner S."/>
            <person name="Bellec A."/>
            <person name="Berard A."/>
            <person name="Berges H."/>
            <person name="Blanchet N."/>
            <person name="Boniface M.C."/>
            <person name="Brunel D."/>
            <person name="Catrice O."/>
            <person name="Chaidir N."/>
            <person name="Claudel C."/>
            <person name="Donnadieu C."/>
            <person name="Faraut T."/>
            <person name="Fievet G."/>
            <person name="Helmstetter N."/>
            <person name="King M."/>
            <person name="Knapp S.J."/>
            <person name="Lai Z."/>
            <person name="Le Paslier M.C."/>
            <person name="Lippi Y."/>
            <person name="Lorenzon L."/>
            <person name="Mandel J.R."/>
            <person name="Marage G."/>
            <person name="Marchand G."/>
            <person name="Marquand E."/>
            <person name="Bret-Mestries E."/>
            <person name="Morien E."/>
            <person name="Nambeesan S."/>
            <person name="Nguyen T."/>
            <person name="Pegot-Espagnet P."/>
            <person name="Pouilly N."/>
            <person name="Raftis F."/>
            <person name="Sallet E."/>
            <person name="Schiex T."/>
            <person name="Thomas J."/>
            <person name="Vandecasteele C."/>
            <person name="Vares D."/>
            <person name="Vear F."/>
            <person name="Vautrin S."/>
            <person name="Crespi M."/>
            <person name="Mangin B."/>
            <person name="Burke J.M."/>
            <person name="Salse J."/>
            <person name="Munos S."/>
            <person name="Vincourt P."/>
            <person name="Rieseberg L.H."/>
            <person name="Langlade N.B."/>
        </authorList>
    </citation>
    <scope>NUCLEOTIDE SEQUENCE [LARGE SCALE GENOMIC DNA]</scope>
    <source>
        <strain evidence="3">cv. SF193</strain>
    </source>
</reference>
<keyword evidence="1" id="KW-1133">Transmembrane helix</keyword>
<evidence type="ECO:0000256" key="1">
    <source>
        <dbReference type="SAM" id="Phobius"/>
    </source>
</evidence>
<organism evidence="2 3">
    <name type="scientific">Helianthus annuus</name>
    <name type="common">Common sunflower</name>
    <dbReference type="NCBI Taxonomy" id="4232"/>
    <lineage>
        <taxon>Eukaryota</taxon>
        <taxon>Viridiplantae</taxon>
        <taxon>Streptophyta</taxon>
        <taxon>Embryophyta</taxon>
        <taxon>Tracheophyta</taxon>
        <taxon>Spermatophyta</taxon>
        <taxon>Magnoliopsida</taxon>
        <taxon>eudicotyledons</taxon>
        <taxon>Gunneridae</taxon>
        <taxon>Pentapetalae</taxon>
        <taxon>asterids</taxon>
        <taxon>campanulids</taxon>
        <taxon>Asterales</taxon>
        <taxon>Asteraceae</taxon>
        <taxon>Asteroideae</taxon>
        <taxon>Heliantheae alliance</taxon>
        <taxon>Heliantheae</taxon>
        <taxon>Helianthus</taxon>
    </lineage>
</organism>
<gene>
    <name evidence="2" type="ORF">HannXRQ_Chr11g0339411</name>
</gene>
<sequence>MMRMTQLFPYYRQQRFQNIVLTYGSVLFMMLKAQYPWRYENGNMLEPSVRAYVKLWMRL</sequence>
<dbReference type="AlphaFoldDB" id="A0A251TAT4"/>
<keyword evidence="1" id="KW-0472">Membrane</keyword>
<protein>
    <submittedName>
        <fullName evidence="2">Uncharacterized protein</fullName>
    </submittedName>
</protein>
<name>A0A251TAT4_HELAN</name>
<dbReference type="EMBL" id="CM007900">
    <property type="protein sequence ID" value="OTG08235.1"/>
    <property type="molecule type" value="Genomic_DNA"/>
</dbReference>
<dbReference type="InParanoid" id="A0A251TAT4"/>
<proteinExistence type="predicted"/>
<feature type="transmembrane region" description="Helical" evidence="1">
    <location>
        <begin position="20"/>
        <end position="37"/>
    </location>
</feature>
<dbReference type="Proteomes" id="UP000215914">
    <property type="component" value="Chromosome 11"/>
</dbReference>
<keyword evidence="1" id="KW-0812">Transmembrane</keyword>